<accession>A0A1C6U9G0</accession>
<sequence length="1072" mass="119349">MALRQRRAFDVAPVFRQLPFLAASGMVVIAGVGEDDWIPLDLVELACSVLPVGSVHWFLGHERPVKRSDFAGFGDALVLHEGSLPDFLRDNAATDAGRRLTEAQETALSPDDHIISFGRPGENKRIVLTAQEWRSVAQSVVVLDDAATATPPPLSPDEMRTEFRQFLRGAQRPPDWSAIVRGFLYKRKVSEKLTAEVETALTELGSVNPIDTTEQYTVNYSRRPILLTGPPASGKSRIIHWLAVHLRQRGHVVLYVAPVGGRLKVEAIERVCRLLQSRGAPGVAVLADEIDNTEYVQLAEALAAAGRNAVVVGTARHSPGQLRPDDDPRSTGDREPDYKSVSMERRLSPKEITEFREYLEEQGQRTDGLTTSVIGDPHFLLLLYRLLPDAQGNVRLRIGEAYDRLARALDVAGRAAAEDPRSTGDSELREQLKAVASQLFPGIDFDRDDDGAATSPFAHSEATRTALDLALLCARLQRPIPVDLLLRTFGTDFIRHYAAFSRHLGDSELMDEVVDEHGILVLDTDHNELARLALGIVRPSAPDQMGLLNRLVDAVQWNGSNFPGDDPDQDYCIEILRLVGPRGTYADFYSSPASIEQLAQILERIREGLQVRIPKLLLLEAQALRLLANRDADYDASMRHIGDAIEVLEQAEEVLQSRRATDIRNLELNNLLTTRAATHGYKIGAQLSRLQQVYQAAPASPEVLTLRKAIADELELVDLYVGRTRALGHTSFFPLDVNFWTIRDVVNQIPALSDVERIGFIERMAFILDAAVEEPLEPRQVQRFKHRRIELAELEGRHTVSAELAEEMRQTGDFSGYCQIIRTQVYDSRTRRAQSPATAQQGLNRLLTVHEDVWRSRVAMGLAHRLWMDAHLPGGRVGGADPVYASCTREEWEQWSRILQARLVFSEEEDSAFVNFCLVWALLQLSEPHAALRHLAALEANSAGSRRRVGCLAVLTSDDGTPRPYRAVARRRQGDVWVCYMPQLLTEIRVSLAFLGPAVELQVGMEIPIFVGINYRSLLPWDRRTDAKRLPAGLSSDKKPARTDEPTRSIPAGPLPVRATPATMPPRRPPGR</sequence>
<evidence type="ECO:0000313" key="2">
    <source>
        <dbReference type="EMBL" id="SCL50677.1"/>
    </source>
</evidence>
<dbReference type="EMBL" id="FMIB01000002">
    <property type="protein sequence ID" value="SCL50677.1"/>
    <property type="molecule type" value="Genomic_DNA"/>
</dbReference>
<name>A0A1C6U9G0_9ACTN</name>
<feature type="compositionally biased region" description="Basic and acidic residues" evidence="1">
    <location>
        <begin position="1036"/>
        <end position="1047"/>
    </location>
</feature>
<keyword evidence="3" id="KW-1185">Reference proteome</keyword>
<protein>
    <submittedName>
        <fullName evidence="2">Uncharacterized protein</fullName>
    </submittedName>
</protein>
<dbReference type="AlphaFoldDB" id="A0A1C6U9G0"/>
<evidence type="ECO:0000256" key="1">
    <source>
        <dbReference type="SAM" id="MobiDB-lite"/>
    </source>
</evidence>
<dbReference type="STRING" id="47854.GA0070603_1044"/>
<proteinExistence type="predicted"/>
<feature type="compositionally biased region" description="Basic and acidic residues" evidence="1">
    <location>
        <begin position="323"/>
        <end position="345"/>
    </location>
</feature>
<feature type="compositionally biased region" description="Pro residues" evidence="1">
    <location>
        <begin position="1063"/>
        <end position="1072"/>
    </location>
</feature>
<reference evidence="3" key="1">
    <citation type="submission" date="2016-06" db="EMBL/GenBank/DDBJ databases">
        <authorList>
            <person name="Varghese N."/>
            <person name="Submissions Spin"/>
        </authorList>
    </citation>
    <scope>NUCLEOTIDE SEQUENCE [LARGE SCALE GENOMIC DNA]</scope>
    <source>
        <strain evidence="3">DSM 44151</strain>
    </source>
</reference>
<evidence type="ECO:0000313" key="3">
    <source>
        <dbReference type="Proteomes" id="UP000198605"/>
    </source>
</evidence>
<feature type="region of interest" description="Disordered" evidence="1">
    <location>
        <begin position="1030"/>
        <end position="1072"/>
    </location>
</feature>
<dbReference type="Proteomes" id="UP000198605">
    <property type="component" value="Unassembled WGS sequence"/>
</dbReference>
<organism evidence="2 3">
    <name type="scientific">Micromonospora chersina</name>
    <dbReference type="NCBI Taxonomy" id="47854"/>
    <lineage>
        <taxon>Bacteria</taxon>
        <taxon>Bacillati</taxon>
        <taxon>Actinomycetota</taxon>
        <taxon>Actinomycetes</taxon>
        <taxon>Micromonosporales</taxon>
        <taxon>Micromonosporaceae</taxon>
        <taxon>Micromonospora</taxon>
    </lineage>
</organism>
<feature type="region of interest" description="Disordered" evidence="1">
    <location>
        <begin position="314"/>
        <end position="345"/>
    </location>
</feature>
<gene>
    <name evidence="2" type="ORF">GA0070603_1044</name>
</gene>
<dbReference type="SUPFAM" id="SSF52540">
    <property type="entry name" value="P-loop containing nucleoside triphosphate hydrolases"/>
    <property type="match status" value="1"/>
</dbReference>
<dbReference type="InterPro" id="IPR027417">
    <property type="entry name" value="P-loop_NTPase"/>
</dbReference>